<dbReference type="EMBL" id="CP047897">
    <property type="protein sequence ID" value="QHL87926.1"/>
    <property type="molecule type" value="Genomic_DNA"/>
</dbReference>
<feature type="domain" description="PKD/Chitinase" evidence="2">
    <location>
        <begin position="530"/>
        <end position="605"/>
    </location>
</feature>
<feature type="domain" description="PKD/Chitinase" evidence="2">
    <location>
        <begin position="444"/>
        <end position="528"/>
    </location>
</feature>
<sequence>MKHALLAIFGLFLSLLIFNNEAQAFTKGFRADTDSLQTLPITGSPFCVGSSVTVPYYTNVTFPVGNTFTVQLSGTTGSFSAPRILGSAQGRTSGQIQVTLPTNLTAGTAYRIRVVASNPTTGMKVLDNGTNLTIGTPPATPAITSNSGVCAGGTLTLSSSKVTGATYSWSGPNGFQATGSVISIPNAEVAASGVYTLTITVNGCSTSNSATVEVKPASANAGPDKVICPGQGVQLTASGGVSYSWTPVTTLDNSTSATPIASPTVTTTYTVQVTNANGCVRSDQVVVTVNPLPTLVIAPAAPSICAGTSVQLQATGAASYSWSPATGLDDPTSATPIASPAQTTTYTVTGTSAAGCVNTKTVTVTVKALPIANAGFDRSLCSGQALALGTSATSSGTYLWEPATDLSSATVKNPVFALVNTTNAPITRTYKLTVTTNGCTSTDEVTLTVNPAVPASAGPDVAICAGNSTQLNASGGSTYRWNPTTNLSDPNIANPVAFPTATTRYIVTVTNAEGCSRNDTVFVNVAPNPVLTVLPAAPSVCVGSSVQLQASGATSYAWSPATGLDDPTSASPIANPTVTTTYTVTGTSAAGCSISKTVTVKVNPIPVANAGVDKVVCSRQAIVLGTAATTGYTYSWSPAIGLSSTKVANPTLTYISESNEPIVVDYTVTVTANGCTSTDVVRVTVNPAAYAGPDIAVCAGGSAQLQAFGGLTYSWSPTTGLSDPTIANPVVTPTATTTYTVTVTGPNAICLKTDQIKVTVNPLPVISANATLGTICQGASTTLSATGGVRYEWAPATGLSDATSANSVATPTETTTYTVTGTDAKGCTNTARVTITVLPKPVVTIQPSGTTTLCQGNNVTLTASQGTSYVWSNGATTSSITVSEAGSYSVTVTNAQGCSNTSEAVQVTVNPLPVVMLDAFATICQDKSPFTLTGGSPAGGTYSGPGVSNNQFSARTVGAGTYTIMYAYTDANGCTNAASQSITVSTCLGLEEEVIQATFKAAPNPAKDVLSLETSIITKTDVQLQLISLSGKVVKEEQVKSFKGTLKRQWLVQHLSKGVYILRLTTANASLQKKIVIQ</sequence>
<keyword evidence="4" id="KW-1185">Reference proteome</keyword>
<dbReference type="SMART" id="SM00089">
    <property type="entry name" value="PKD"/>
    <property type="match status" value="7"/>
</dbReference>
<gene>
    <name evidence="3" type="ORF">GU926_10985</name>
</gene>
<proteinExistence type="predicted"/>
<dbReference type="RefSeq" id="WP_160691797.1">
    <property type="nucleotide sequence ID" value="NZ_CP047897.1"/>
</dbReference>
<feature type="domain" description="PKD/Chitinase" evidence="2">
    <location>
        <begin position="763"/>
        <end position="840"/>
    </location>
</feature>
<accession>A0A6P1NVQ7</accession>
<dbReference type="InterPro" id="IPR035986">
    <property type="entry name" value="PKD_dom_sf"/>
</dbReference>
<dbReference type="NCBIfam" id="TIGR04183">
    <property type="entry name" value="Por_Secre_tail"/>
    <property type="match status" value="1"/>
</dbReference>
<dbReference type="Gene3D" id="2.60.40.10">
    <property type="entry name" value="Immunoglobulins"/>
    <property type="match status" value="6"/>
</dbReference>
<evidence type="ECO:0000313" key="4">
    <source>
        <dbReference type="Proteomes" id="UP000464214"/>
    </source>
</evidence>
<dbReference type="InterPro" id="IPR013783">
    <property type="entry name" value="Ig-like_fold"/>
</dbReference>
<dbReference type="Proteomes" id="UP000464214">
    <property type="component" value="Chromosome"/>
</dbReference>
<evidence type="ECO:0000259" key="2">
    <source>
        <dbReference type="SMART" id="SM00089"/>
    </source>
</evidence>
<feature type="signal peptide" evidence="1">
    <location>
        <begin position="1"/>
        <end position="24"/>
    </location>
</feature>
<dbReference type="AlphaFoldDB" id="A0A6P1NVQ7"/>
<name>A0A6P1NVQ7_9BACT</name>
<dbReference type="InterPro" id="IPR022409">
    <property type="entry name" value="PKD/Chitinase_dom"/>
</dbReference>
<protein>
    <submittedName>
        <fullName evidence="3">T9SS type A sorting domain-containing protein</fullName>
    </submittedName>
</protein>
<dbReference type="Pfam" id="PF19081">
    <property type="entry name" value="Ig_7"/>
    <property type="match status" value="1"/>
</dbReference>
<dbReference type="KEGG" id="nib:GU926_10985"/>
<feature type="domain" description="PKD/Chitinase" evidence="2">
    <location>
        <begin position="682"/>
        <end position="761"/>
    </location>
</feature>
<feature type="chain" id="PRO_5026984876" evidence="1">
    <location>
        <begin position="25"/>
        <end position="1078"/>
    </location>
</feature>
<dbReference type="Gene3D" id="2.60.40.740">
    <property type="match status" value="1"/>
</dbReference>
<organism evidence="3 4">
    <name type="scientific">Nibribacter ruber</name>
    <dbReference type="NCBI Taxonomy" id="2698458"/>
    <lineage>
        <taxon>Bacteria</taxon>
        <taxon>Pseudomonadati</taxon>
        <taxon>Bacteroidota</taxon>
        <taxon>Cytophagia</taxon>
        <taxon>Cytophagales</taxon>
        <taxon>Hymenobacteraceae</taxon>
        <taxon>Nibribacter</taxon>
    </lineage>
</organism>
<feature type="domain" description="PKD/Chitinase" evidence="2">
    <location>
        <begin position="294"/>
        <end position="369"/>
    </location>
</feature>
<feature type="domain" description="PKD/Chitinase" evidence="2">
    <location>
        <begin position="842"/>
        <end position="912"/>
    </location>
</feature>
<evidence type="ECO:0000256" key="1">
    <source>
        <dbReference type="SAM" id="SignalP"/>
    </source>
</evidence>
<reference evidence="3 4" key="1">
    <citation type="submission" date="2020-01" db="EMBL/GenBank/DDBJ databases">
        <authorList>
            <person name="Kim M."/>
        </authorList>
    </citation>
    <scope>NUCLEOTIDE SEQUENCE [LARGE SCALE GENOMIC DNA]</scope>
    <source>
        <strain evidence="3 4">BT10</strain>
    </source>
</reference>
<dbReference type="InterPro" id="IPR026444">
    <property type="entry name" value="Secre_tail"/>
</dbReference>
<dbReference type="Pfam" id="PF18962">
    <property type="entry name" value="Por_Secre_tail"/>
    <property type="match status" value="1"/>
</dbReference>
<evidence type="ECO:0000313" key="3">
    <source>
        <dbReference type="EMBL" id="QHL87926.1"/>
    </source>
</evidence>
<keyword evidence="1" id="KW-0732">Signal</keyword>
<dbReference type="InterPro" id="IPR044023">
    <property type="entry name" value="Ig_7"/>
</dbReference>
<feature type="domain" description="PKD/Chitinase" evidence="2">
    <location>
        <begin position="218"/>
        <end position="292"/>
    </location>
</feature>
<dbReference type="SUPFAM" id="SSF49299">
    <property type="entry name" value="PKD domain"/>
    <property type="match status" value="1"/>
</dbReference>